<evidence type="ECO:0000313" key="3">
    <source>
        <dbReference type="EMBL" id="SHF00822.1"/>
    </source>
</evidence>
<name>A0A1M4Y5U3_9BACT</name>
<dbReference type="CDD" id="cd03398">
    <property type="entry name" value="PAP2_haloperoxidase"/>
    <property type="match status" value="1"/>
</dbReference>
<dbReference type="SUPFAM" id="SSF48317">
    <property type="entry name" value="Acid phosphatase/Vanadium-dependent haloperoxidase"/>
    <property type="match status" value="2"/>
</dbReference>
<dbReference type="Proteomes" id="UP000184048">
    <property type="component" value="Unassembled WGS sequence"/>
</dbReference>
<dbReference type="InterPro" id="IPR036938">
    <property type="entry name" value="PAP2/HPO_sf"/>
</dbReference>
<evidence type="ECO:0000256" key="1">
    <source>
        <dbReference type="SAM" id="SignalP"/>
    </source>
</evidence>
<evidence type="ECO:0000313" key="4">
    <source>
        <dbReference type="Proteomes" id="UP000184048"/>
    </source>
</evidence>
<dbReference type="EMBL" id="FQUU01000005">
    <property type="protein sequence ID" value="SHF00822.1"/>
    <property type="molecule type" value="Genomic_DNA"/>
</dbReference>
<dbReference type="InterPro" id="IPR000326">
    <property type="entry name" value="PAP2/HPO"/>
</dbReference>
<dbReference type="CDD" id="cd03380">
    <property type="entry name" value="PAP2_like_1"/>
    <property type="match status" value="1"/>
</dbReference>
<dbReference type="PANTHER" id="PTHR34599">
    <property type="entry name" value="PEROXIDASE-RELATED"/>
    <property type="match status" value="1"/>
</dbReference>
<dbReference type="AlphaFoldDB" id="A0A1M4Y5U3"/>
<reference evidence="3 4" key="1">
    <citation type="submission" date="2016-11" db="EMBL/GenBank/DDBJ databases">
        <authorList>
            <person name="Jaros S."/>
            <person name="Januszkiewicz K."/>
            <person name="Wedrychowicz H."/>
        </authorList>
    </citation>
    <scope>NUCLEOTIDE SEQUENCE [LARGE SCALE GENOMIC DNA]</scope>
    <source>
        <strain evidence="3 4">DSM 18119</strain>
    </source>
</reference>
<evidence type="ECO:0000259" key="2">
    <source>
        <dbReference type="Pfam" id="PF01569"/>
    </source>
</evidence>
<keyword evidence="4" id="KW-1185">Reference proteome</keyword>
<gene>
    <name evidence="3" type="ORF">SAMN02745131_01599</name>
</gene>
<protein>
    <submittedName>
        <fullName evidence="3">PAP2 superfamily protein</fullName>
    </submittedName>
</protein>
<dbReference type="RefSeq" id="WP_072834805.1">
    <property type="nucleotide sequence ID" value="NZ_FQUU01000005.1"/>
</dbReference>
<dbReference type="STRING" id="1121884.SAMN02745131_01599"/>
<dbReference type="PANTHER" id="PTHR34599:SF1">
    <property type="entry name" value="PHOSPHATIDIC ACID PHOSPHATASE TYPE 2_HALOPEROXIDASE DOMAIN-CONTAINING PROTEIN"/>
    <property type="match status" value="1"/>
</dbReference>
<dbReference type="InterPro" id="IPR052559">
    <property type="entry name" value="V-haloperoxidase"/>
</dbReference>
<dbReference type="Pfam" id="PF01569">
    <property type="entry name" value="PAP2"/>
    <property type="match status" value="1"/>
</dbReference>
<proteinExistence type="predicted"/>
<feature type="chain" id="PRO_5009908405" evidence="1">
    <location>
        <begin position="21"/>
        <end position="452"/>
    </location>
</feature>
<accession>A0A1M4Y5U3</accession>
<feature type="signal peptide" evidence="1">
    <location>
        <begin position="1"/>
        <end position="20"/>
    </location>
</feature>
<dbReference type="Gene3D" id="1.10.606.20">
    <property type="match status" value="2"/>
</dbReference>
<feature type="domain" description="Phosphatidic acid phosphatase type 2/haloperoxidase" evidence="2">
    <location>
        <begin position="106"/>
        <end position="201"/>
    </location>
</feature>
<organism evidence="3 4">
    <name type="scientific">Flavisolibacter ginsengisoli DSM 18119</name>
    <dbReference type="NCBI Taxonomy" id="1121884"/>
    <lineage>
        <taxon>Bacteria</taxon>
        <taxon>Pseudomonadati</taxon>
        <taxon>Bacteroidota</taxon>
        <taxon>Chitinophagia</taxon>
        <taxon>Chitinophagales</taxon>
        <taxon>Chitinophagaceae</taxon>
        <taxon>Flavisolibacter</taxon>
    </lineage>
</organism>
<sequence length="452" mass="50195">MKKILLLITSVWLIAIIVHAQSADAGNWKTWFVQSGKEYRLAPPVSSKQEIAQVLSSQRNMDSAVLQQVLFWNAGSPGFRWEEMIYKLWMTDTSGNGALANMLVGTGIYDATVAAWDTKYAYQRPRPFVADNRVKVFAVKPSSPSYPCEYSVAAGVGATIIAHFFPSLADSVNHMAEQAMASRIAAGTAWPSDTHAGFELGKRIAEKEIEHTKDFTCKIPWNGKRPGGAGIWKGKPMLPQAGLSKTVVLDSASQFRPGPPPDYAKDMAELKAFKPGFRSTANAFYWASQDFWFEALNKKIFEYNLNLDPPAAARLYAITAIGQYDAFTACWDAKYTYWGTRPDQYDTTFHPVLIFTPPFPGYPSGHAVISGMQAALYSYFFPAEEAYFQKKAKDAAESRFQGGIHFRTDNEVGLELGRKVANAMIQKLKADGIDHVVPLLQLKENQRVAKAK</sequence>
<keyword evidence="1" id="KW-0732">Signal</keyword>
<dbReference type="OrthoDB" id="7793240at2"/>